<dbReference type="Pfam" id="PF13511">
    <property type="entry name" value="DUF4124"/>
    <property type="match status" value="1"/>
</dbReference>
<feature type="chain" id="PRO_5002511911" evidence="3">
    <location>
        <begin position="30"/>
        <end position="216"/>
    </location>
</feature>
<feature type="compositionally biased region" description="Basic and acidic residues" evidence="2">
    <location>
        <begin position="59"/>
        <end position="69"/>
    </location>
</feature>
<evidence type="ECO:0000256" key="1">
    <source>
        <dbReference type="ARBA" id="ARBA00007734"/>
    </source>
</evidence>
<feature type="domain" description="Transglycosylase SLT" evidence="4">
    <location>
        <begin position="90"/>
        <end position="187"/>
    </location>
</feature>
<evidence type="ECO:0000256" key="3">
    <source>
        <dbReference type="SAM" id="SignalP"/>
    </source>
</evidence>
<evidence type="ECO:0000256" key="2">
    <source>
        <dbReference type="SAM" id="MobiDB-lite"/>
    </source>
</evidence>
<dbReference type="PANTHER" id="PTHR37423:SF2">
    <property type="entry name" value="MEMBRANE-BOUND LYTIC MUREIN TRANSGLYCOSYLASE C"/>
    <property type="match status" value="1"/>
</dbReference>
<dbReference type="KEGG" id="samy:DB32_008526"/>
<name>A0A0F6WAB4_9BACT</name>
<dbReference type="RefSeq" id="WP_053238251.1">
    <property type="nucleotide sequence ID" value="NZ_CP011125.1"/>
</dbReference>
<dbReference type="PANTHER" id="PTHR37423">
    <property type="entry name" value="SOLUBLE LYTIC MUREIN TRANSGLYCOSYLASE-RELATED"/>
    <property type="match status" value="1"/>
</dbReference>
<dbReference type="OrthoDB" id="9781970at2"/>
<evidence type="ECO:0000259" key="5">
    <source>
        <dbReference type="Pfam" id="PF13511"/>
    </source>
</evidence>
<dbReference type="Proteomes" id="UP000034883">
    <property type="component" value="Chromosome"/>
</dbReference>
<feature type="signal peptide" evidence="3">
    <location>
        <begin position="1"/>
        <end position="29"/>
    </location>
</feature>
<dbReference type="Pfam" id="PF01464">
    <property type="entry name" value="SLT"/>
    <property type="match status" value="1"/>
</dbReference>
<dbReference type="AlphaFoldDB" id="A0A0F6WAB4"/>
<accession>A0A0F6WAB4</accession>
<comment type="similarity">
    <text evidence="1">Belongs to the transglycosylase Slt family.</text>
</comment>
<dbReference type="EMBL" id="CP011125">
    <property type="protein sequence ID" value="AKF11377.1"/>
    <property type="molecule type" value="Genomic_DNA"/>
</dbReference>
<feature type="domain" description="DUF4124" evidence="5">
    <location>
        <begin position="22"/>
        <end position="70"/>
    </location>
</feature>
<dbReference type="CDD" id="cd00254">
    <property type="entry name" value="LT-like"/>
    <property type="match status" value="1"/>
</dbReference>
<evidence type="ECO:0000313" key="6">
    <source>
        <dbReference type="EMBL" id="AKF11377.1"/>
    </source>
</evidence>
<dbReference type="InterPro" id="IPR023346">
    <property type="entry name" value="Lysozyme-like_dom_sf"/>
</dbReference>
<feature type="region of interest" description="Disordered" evidence="2">
    <location>
        <begin position="58"/>
        <end position="79"/>
    </location>
</feature>
<gene>
    <name evidence="6" type="ORF">DB32_008526</name>
</gene>
<evidence type="ECO:0000259" key="4">
    <source>
        <dbReference type="Pfam" id="PF01464"/>
    </source>
</evidence>
<sequence length="216" mass="24042">MIRRSILAAVALILAITVVPVAAPSPARADIYTYTDENGVIHFTNTPPRRRRGVRVAIRAREPRPDDAPRASIGPRDTSPERYHRYDAFIREAAALYRLPEAFIRAVIRVESDYNVGVVSRVGAQGLMQLMPGTAAGMGVRDAFDPRQNILGGARYLRILANDFSGDLILTIAAYNAGPGAVQRYRGVPPYDETQRYVQRVLGWYWQYLQAESAAR</sequence>
<dbReference type="InterPro" id="IPR008258">
    <property type="entry name" value="Transglycosylase_SLT_dom_1"/>
</dbReference>
<organism evidence="6 7">
    <name type="scientific">Sandaracinus amylolyticus</name>
    <dbReference type="NCBI Taxonomy" id="927083"/>
    <lineage>
        <taxon>Bacteria</taxon>
        <taxon>Pseudomonadati</taxon>
        <taxon>Myxococcota</taxon>
        <taxon>Polyangia</taxon>
        <taxon>Polyangiales</taxon>
        <taxon>Sandaracinaceae</taxon>
        <taxon>Sandaracinus</taxon>
    </lineage>
</organism>
<protein>
    <submittedName>
        <fullName evidence="6">Lytic transglycosylase, catalytic</fullName>
    </submittedName>
</protein>
<proteinExistence type="inferred from homology"/>
<reference evidence="6 7" key="1">
    <citation type="submission" date="2015-03" db="EMBL/GenBank/DDBJ databases">
        <title>Genome assembly of Sandaracinus amylolyticus DSM 53668.</title>
        <authorList>
            <person name="Sharma G."/>
            <person name="Subramanian S."/>
        </authorList>
    </citation>
    <scope>NUCLEOTIDE SEQUENCE [LARGE SCALE GENOMIC DNA]</scope>
    <source>
        <strain evidence="6 7">DSM 53668</strain>
    </source>
</reference>
<dbReference type="Gene3D" id="1.10.530.10">
    <property type="match status" value="1"/>
</dbReference>
<dbReference type="STRING" id="927083.DB32_008526"/>
<keyword evidence="7" id="KW-1185">Reference proteome</keyword>
<keyword evidence="3" id="KW-0732">Signal</keyword>
<dbReference type="SUPFAM" id="SSF53955">
    <property type="entry name" value="Lysozyme-like"/>
    <property type="match status" value="1"/>
</dbReference>
<dbReference type="InterPro" id="IPR025392">
    <property type="entry name" value="DUF4124"/>
</dbReference>
<evidence type="ECO:0000313" key="7">
    <source>
        <dbReference type="Proteomes" id="UP000034883"/>
    </source>
</evidence>